<organism evidence="2">
    <name type="scientific">Ixodes scapularis</name>
    <name type="common">Black-legged tick</name>
    <name type="synonym">Deer tick</name>
    <dbReference type="NCBI Taxonomy" id="6945"/>
    <lineage>
        <taxon>Eukaryota</taxon>
        <taxon>Metazoa</taxon>
        <taxon>Ecdysozoa</taxon>
        <taxon>Arthropoda</taxon>
        <taxon>Chelicerata</taxon>
        <taxon>Arachnida</taxon>
        <taxon>Acari</taxon>
        <taxon>Parasitiformes</taxon>
        <taxon>Ixodida</taxon>
        <taxon>Ixodoidea</taxon>
        <taxon>Ixodidae</taxon>
        <taxon>Ixodinae</taxon>
        <taxon>Ixodes</taxon>
    </lineage>
</organism>
<protein>
    <submittedName>
        <fullName evidence="2">Uncharacterized protein</fullName>
    </submittedName>
</protein>
<reference evidence="2" key="1">
    <citation type="submission" date="2019-04" db="EMBL/GenBank/DDBJ databases">
        <title>An insight into the mialome of Ixodes scapularis.</title>
        <authorList>
            <person name="Ribeiro J.M."/>
            <person name="Mather T.N."/>
            <person name="Karim S."/>
        </authorList>
    </citation>
    <scope>NUCLEOTIDE SEQUENCE</scope>
</reference>
<evidence type="ECO:0000313" key="2">
    <source>
        <dbReference type="EMBL" id="MOY41900.1"/>
    </source>
</evidence>
<keyword evidence="1" id="KW-0812">Transmembrane</keyword>
<evidence type="ECO:0000256" key="1">
    <source>
        <dbReference type="SAM" id="Phobius"/>
    </source>
</evidence>
<dbReference type="AlphaFoldDB" id="A0A4D5RX41"/>
<sequence>MADALVVPDFFFLILPARNVNSTFLLLFVLCEAGVTVFFKMYFFLIFKIYTYSPSIYCIFFQCQITPHCTCKCKDKMAISNVSSSQIHTANIQVLISNSITVLVCIHFLNLFGSLSMVYDLEVTISMTIALPRC</sequence>
<proteinExistence type="predicted"/>
<feature type="transmembrane region" description="Helical" evidence="1">
    <location>
        <begin position="24"/>
        <end position="47"/>
    </location>
</feature>
<keyword evidence="1" id="KW-0472">Membrane</keyword>
<accession>A0A4D5RX41</accession>
<keyword evidence="1" id="KW-1133">Transmembrane helix</keyword>
<name>A0A4D5RX41_IXOSC</name>
<dbReference type="EMBL" id="GHJT01007929">
    <property type="protein sequence ID" value="MOY41900.1"/>
    <property type="molecule type" value="Transcribed_RNA"/>
</dbReference>